<dbReference type="Proteomes" id="UP001185659">
    <property type="component" value="Unassembled WGS sequence"/>
</dbReference>
<evidence type="ECO:0008006" key="4">
    <source>
        <dbReference type="Google" id="ProtNLM"/>
    </source>
</evidence>
<evidence type="ECO:0000313" key="2">
    <source>
        <dbReference type="EMBL" id="MDV6224731.1"/>
    </source>
</evidence>
<dbReference type="PANTHER" id="PTHR11715:SF3">
    <property type="entry name" value="GLYCINE CLEAVAGE SYSTEM H PROTEIN-RELATED"/>
    <property type="match status" value="1"/>
</dbReference>
<dbReference type="EMBL" id="JAWLIP010000001">
    <property type="protein sequence ID" value="MDV6224731.1"/>
    <property type="molecule type" value="Genomic_DNA"/>
</dbReference>
<organism evidence="2 3">
    <name type="scientific">Nitratireductor aquimarinus</name>
    <dbReference type="NCBI Taxonomy" id="889300"/>
    <lineage>
        <taxon>Bacteria</taxon>
        <taxon>Pseudomonadati</taxon>
        <taxon>Pseudomonadota</taxon>
        <taxon>Alphaproteobacteria</taxon>
        <taxon>Hyphomicrobiales</taxon>
        <taxon>Phyllobacteriaceae</taxon>
        <taxon>Nitratireductor</taxon>
    </lineage>
</organism>
<dbReference type="SUPFAM" id="SSF51230">
    <property type="entry name" value="Single hybrid motif"/>
    <property type="match status" value="1"/>
</dbReference>
<keyword evidence="1" id="KW-0450">Lipoyl</keyword>
<name>A0ABU4AEP8_9HYPH</name>
<keyword evidence="3" id="KW-1185">Reference proteome</keyword>
<dbReference type="InterPro" id="IPR033753">
    <property type="entry name" value="GCV_H/Fam206"/>
</dbReference>
<dbReference type="PANTHER" id="PTHR11715">
    <property type="entry name" value="GLYCINE CLEAVAGE SYSTEM H PROTEIN"/>
    <property type="match status" value="1"/>
</dbReference>
<dbReference type="InterPro" id="IPR011053">
    <property type="entry name" value="Single_hybrid_motif"/>
</dbReference>
<dbReference type="Pfam" id="PF01597">
    <property type="entry name" value="GCV_H"/>
    <property type="match status" value="1"/>
</dbReference>
<dbReference type="InterPro" id="IPR002930">
    <property type="entry name" value="GCV_H"/>
</dbReference>
<accession>A0ABU4AEP8</accession>
<dbReference type="Gene3D" id="2.40.50.100">
    <property type="match status" value="1"/>
</dbReference>
<dbReference type="RefSeq" id="WP_317560103.1">
    <property type="nucleotide sequence ID" value="NZ_JAWLIP010000001.1"/>
</dbReference>
<comment type="caution">
    <text evidence="2">The sequence shown here is derived from an EMBL/GenBank/DDBJ whole genome shotgun (WGS) entry which is preliminary data.</text>
</comment>
<gene>
    <name evidence="2" type="ORF">R2G56_00380</name>
</gene>
<proteinExistence type="predicted"/>
<protein>
    <recommendedName>
        <fullName evidence="4">Glycine cleavage system H protein</fullName>
    </recommendedName>
</protein>
<reference evidence="2 3" key="1">
    <citation type="submission" date="2023-10" db="EMBL/GenBank/DDBJ databases">
        <authorList>
            <person name="Venkata Ramana C."/>
            <person name="Sasikala C."/>
            <person name="Dhurka M."/>
        </authorList>
    </citation>
    <scope>NUCLEOTIDE SEQUENCE [LARGE SCALE GENOMIC DNA]</scope>
    <source>
        <strain evidence="2 3">KCTC 32151</strain>
    </source>
</reference>
<sequence length="180" mass="19720">MTDDLTPRLLDTSSAAKAAALMRAANHPYFFKNPSLFWIKAHTGALSKPPTVTEKESSEMATYFTKTHEWISIENGTATIGVTDHAQKQFGMAMFVDFLENKGTFKKGEIVAVINAGRGAFEVHAPVSGQLLNINSVIDATIGYINSAPMDGGWLWMMTPSDESELSDLMHEQAYKAFIA</sequence>
<evidence type="ECO:0000256" key="1">
    <source>
        <dbReference type="ARBA" id="ARBA00022823"/>
    </source>
</evidence>
<dbReference type="CDD" id="cd06848">
    <property type="entry name" value="GCS_H"/>
    <property type="match status" value="1"/>
</dbReference>
<evidence type="ECO:0000313" key="3">
    <source>
        <dbReference type="Proteomes" id="UP001185659"/>
    </source>
</evidence>